<keyword evidence="2" id="KW-0732">Signal</keyword>
<dbReference type="eggNOG" id="ENOG502S1XM">
    <property type="taxonomic scope" value="Eukaryota"/>
</dbReference>
<dbReference type="OrthoDB" id="2507450at2759"/>
<feature type="compositionally biased region" description="Low complexity" evidence="1">
    <location>
        <begin position="402"/>
        <end position="421"/>
    </location>
</feature>
<dbReference type="OMA" id="QQDMADQ"/>
<feature type="chain" id="PRO_5003890101" evidence="2">
    <location>
        <begin position="22"/>
        <end position="600"/>
    </location>
</feature>
<reference evidence="4" key="1">
    <citation type="journal article" date="2012" name="Proc. Natl. Acad. Sci. U.S.A.">
        <title>Genome sequence of the button mushroom Agaricus bisporus reveals mechanisms governing adaptation to a humic-rich ecological niche.</title>
        <authorList>
            <person name="Morin E."/>
            <person name="Kohler A."/>
            <person name="Baker A.R."/>
            <person name="Foulongne-Oriol M."/>
            <person name="Lombard V."/>
            <person name="Nagy L.G."/>
            <person name="Ohm R.A."/>
            <person name="Patyshakuliyeva A."/>
            <person name="Brun A."/>
            <person name="Aerts A.L."/>
            <person name="Bailey A.M."/>
            <person name="Billette C."/>
            <person name="Coutinho P.M."/>
            <person name="Deakin G."/>
            <person name="Doddapaneni H."/>
            <person name="Floudas D."/>
            <person name="Grimwood J."/>
            <person name="Hilden K."/>
            <person name="Kuees U."/>
            <person name="LaButti K.M."/>
            <person name="Lapidus A."/>
            <person name="Lindquist E.A."/>
            <person name="Lucas S.M."/>
            <person name="Murat C."/>
            <person name="Riley R.W."/>
            <person name="Salamov A.A."/>
            <person name="Schmutz J."/>
            <person name="Subramanian V."/>
            <person name="Woesten H.A.B."/>
            <person name="Xu J."/>
            <person name="Eastwood D.C."/>
            <person name="Foster G.D."/>
            <person name="Sonnenberg A.S."/>
            <person name="Cullen D."/>
            <person name="de Vries R.P."/>
            <person name="Lundell T."/>
            <person name="Hibbett D.S."/>
            <person name="Henrissat B."/>
            <person name="Burton K.S."/>
            <person name="Kerrigan R.W."/>
            <person name="Challen M.P."/>
            <person name="Grigoriev I.V."/>
            <person name="Martin F."/>
        </authorList>
    </citation>
    <scope>NUCLEOTIDE SEQUENCE [LARGE SCALE GENOMIC DNA]</scope>
    <source>
        <strain evidence="4">JB137-S8 / ATCC MYA-4627 / FGSC 10392</strain>
    </source>
</reference>
<evidence type="ECO:0000256" key="1">
    <source>
        <dbReference type="SAM" id="MobiDB-lite"/>
    </source>
</evidence>
<name>K5X6F1_AGABU</name>
<feature type="signal peptide" evidence="2">
    <location>
        <begin position="1"/>
        <end position="21"/>
    </location>
</feature>
<protein>
    <submittedName>
        <fullName evidence="3">Uncharacterized protein</fullName>
    </submittedName>
</protein>
<feature type="compositionally biased region" description="Basic and acidic residues" evidence="1">
    <location>
        <begin position="160"/>
        <end position="171"/>
    </location>
</feature>
<dbReference type="STRING" id="597362.K5X6F1"/>
<sequence length="600" mass="62639">MKTLSWYIFLSLLLGTEQVVGRERWLERRNKPVFLDPRRFGQEQPPVLQKLQNACPGQVCGVLAGQAVTPLLAAQPECSQQDMADQIIDASRQFDVDTQANMIAIAKEYRQVEKNTPPDFSTNPPTLRNSVFCQKAPRSSELEGLVQAQDPANDPNVFFDPEKNTSVKKGEQPNTSPFGGTTNDEAITTSNIGPTPTRTVTGTAVRVQVSQTQTSVECPNAVTVTVSGTNPAAASLTNAVTVTVGNPSETKLPSPVASPPGIANFGGCSTPEIEFGVGFDNRKEASFRPVDPISYPHGSAQNIDIIAQFACDSLTNTCKANQAAKELCDAARSAASSATVGTGAQADAFNEVFGIKTGFADSPVDDSGNSTSGAGPTSSINVSISTVTVTTTTNSDSLTSAATITVPSTTPQTAPTTTVGGDENGGNAGNIGNFGSCSTPEIEFGAGFDGRRETSFRPTDSAAFDHGSDPNINLIAQFICGQLSSSCKADKAAQDTCDRATSAATSTTPAGSGAQADAFNAAFGIQTNFVGVQQIDNKGKPVGNLNNAVRVSNRHHTTFAARALPIDVAASLSTVDLAYRNFTRALDVTVHDSGDSLCGF</sequence>
<gene>
    <name evidence="3" type="ORF">AGABI1DRAFT_114364</name>
</gene>
<dbReference type="InParanoid" id="K5X6F1"/>
<keyword evidence="4" id="KW-1185">Reference proteome</keyword>
<dbReference type="RefSeq" id="XP_007330575.1">
    <property type="nucleotide sequence ID" value="XM_007330513.1"/>
</dbReference>
<evidence type="ECO:0000313" key="3">
    <source>
        <dbReference type="EMBL" id="EKM78768.1"/>
    </source>
</evidence>
<dbReference type="AlphaFoldDB" id="K5X6F1"/>
<dbReference type="HOGENOM" id="CLU_449080_0_0_1"/>
<feature type="region of interest" description="Disordered" evidence="1">
    <location>
        <begin position="402"/>
        <end position="467"/>
    </location>
</feature>
<dbReference type="EMBL" id="JH971391">
    <property type="protein sequence ID" value="EKM78768.1"/>
    <property type="molecule type" value="Genomic_DNA"/>
</dbReference>
<organism evidence="3 4">
    <name type="scientific">Agaricus bisporus var. burnettii (strain JB137-S8 / ATCC MYA-4627 / FGSC 10392)</name>
    <name type="common">White button mushroom</name>
    <dbReference type="NCBI Taxonomy" id="597362"/>
    <lineage>
        <taxon>Eukaryota</taxon>
        <taxon>Fungi</taxon>
        <taxon>Dikarya</taxon>
        <taxon>Basidiomycota</taxon>
        <taxon>Agaricomycotina</taxon>
        <taxon>Agaricomycetes</taxon>
        <taxon>Agaricomycetidae</taxon>
        <taxon>Agaricales</taxon>
        <taxon>Agaricineae</taxon>
        <taxon>Agaricaceae</taxon>
        <taxon>Agaricus</taxon>
    </lineage>
</organism>
<feature type="region of interest" description="Disordered" evidence="1">
    <location>
        <begin position="140"/>
        <end position="199"/>
    </location>
</feature>
<dbReference type="KEGG" id="abp:AGABI1DRAFT114364"/>
<dbReference type="Proteomes" id="UP000008493">
    <property type="component" value="Unassembled WGS sequence"/>
</dbReference>
<evidence type="ECO:0000256" key="2">
    <source>
        <dbReference type="SAM" id="SignalP"/>
    </source>
</evidence>
<proteinExistence type="predicted"/>
<accession>K5X6F1</accession>
<evidence type="ECO:0000313" key="4">
    <source>
        <dbReference type="Proteomes" id="UP000008493"/>
    </source>
</evidence>
<feature type="compositionally biased region" description="Polar residues" evidence="1">
    <location>
        <begin position="172"/>
        <end position="199"/>
    </location>
</feature>
<dbReference type="GeneID" id="18824303"/>